<dbReference type="InterPro" id="IPR007219">
    <property type="entry name" value="XnlR_reg_dom"/>
</dbReference>
<evidence type="ECO:0000313" key="9">
    <source>
        <dbReference type="EMBL" id="TRM57554.1"/>
    </source>
</evidence>
<keyword evidence="2" id="KW-0479">Metal-binding</keyword>
<evidence type="ECO:0000256" key="5">
    <source>
        <dbReference type="ARBA" id="ARBA00023163"/>
    </source>
</evidence>
<keyword evidence="3" id="KW-0805">Transcription regulation</keyword>
<dbReference type="InterPro" id="IPR036864">
    <property type="entry name" value="Zn2-C6_fun-type_DNA-bd_sf"/>
</dbReference>
<dbReference type="GO" id="GO:0000981">
    <property type="term" value="F:DNA-binding transcription factor activity, RNA polymerase II-specific"/>
    <property type="evidence" value="ECO:0007669"/>
    <property type="project" value="InterPro"/>
</dbReference>
<reference evidence="9 10" key="1">
    <citation type="journal article" date="2019" name="New Phytol.">
        <title>Comparative genomics reveals unique wood-decay strategies and fruiting body development in the Schizophyllaceae.</title>
        <authorList>
            <person name="Almasi E."/>
            <person name="Sahu N."/>
            <person name="Krizsan K."/>
            <person name="Balint B."/>
            <person name="Kovacs G.M."/>
            <person name="Kiss B."/>
            <person name="Cseklye J."/>
            <person name="Drula E."/>
            <person name="Henrissat B."/>
            <person name="Nagy I."/>
            <person name="Chovatia M."/>
            <person name="Adam C."/>
            <person name="LaButti K."/>
            <person name="Lipzen A."/>
            <person name="Riley R."/>
            <person name="Grigoriev I.V."/>
            <person name="Nagy L.G."/>
        </authorList>
    </citation>
    <scope>NUCLEOTIDE SEQUENCE [LARGE SCALE GENOMIC DNA]</scope>
    <source>
        <strain evidence="9 10">NL-1724</strain>
    </source>
</reference>
<dbReference type="GO" id="GO:0006351">
    <property type="term" value="P:DNA-templated transcription"/>
    <property type="evidence" value="ECO:0007669"/>
    <property type="project" value="InterPro"/>
</dbReference>
<protein>
    <submittedName>
        <fullName evidence="9">Fungal-specific transcription factor domain-containing protein</fullName>
    </submittedName>
</protein>
<sequence length="695" mass="78666">MDTSHARAFKLADSDYTEEEDVKPIIKSYGRSRVGTKASGACVHCKSLKVRCEFGAGASACQRCIAGGYECMSRTRKKRKPAPTHEELIQRAQDQDMEIQGLLLQFDRIREDGRIREWMTGPQPDLRHSLSHSTGLTPFEARSRRPRWVPTGDEGAAEMACLSYFAHGGTNNIHRAPDVVRYCELYPQDVKELFHVFFERINPYFSILDPELHTPGNLIWTCPFLFTVICGLACRYDDSRRHIYELAMTFARTAAGKALVDGFKSVDACQAYLLLGTYPMPKRNFADDRSWMFLGVAVRMAQELGLDRPSSPELPMREQLNRTRVWLHCYCVDGAHAVQLGKPAMITPADFLARTSTTWYQTSPLNTPFDIHLCGYVGSILRLRQWQIAKKDDTLASICEHTDRMAREMYSWQQIYEQQLTLNRKFFVPFQMVSYLRLTLLAAGLRQSMKKGGPGLTRDCEIFKKAYDAAKTVIETLLDDLYYTGLLRYAVEDQFLYVAYAAAFLVNLLRPKFRSLLDDGQQRHIASLVNRLIDVLGSKDVALDERHTPALYSRFLENLLEKRHLRSSENDRSSRSGSDSPKGTMYAQRGEERLHTPPNHYIWPDVGHNMSPASSLSSSGGDVSPSPSAVYRQSGDPDMDFSMNHFLRTVTQQPVAQFAPELPATTGMAWSSDWALSDSQAATSWSYGAAVQAWK</sequence>
<dbReference type="GO" id="GO:0005634">
    <property type="term" value="C:nucleus"/>
    <property type="evidence" value="ECO:0007669"/>
    <property type="project" value="UniProtKB-SubCell"/>
</dbReference>
<dbReference type="EMBL" id="VDMD01000045">
    <property type="protein sequence ID" value="TRM57554.1"/>
    <property type="molecule type" value="Genomic_DNA"/>
</dbReference>
<comment type="subcellular location">
    <subcellularLocation>
        <location evidence="1">Nucleus</location>
    </subcellularLocation>
</comment>
<evidence type="ECO:0000256" key="6">
    <source>
        <dbReference type="ARBA" id="ARBA00023242"/>
    </source>
</evidence>
<dbReference type="InterPro" id="IPR051089">
    <property type="entry name" value="prtT"/>
</dbReference>
<dbReference type="AlphaFoldDB" id="A0A550BYC5"/>
<evidence type="ECO:0000256" key="1">
    <source>
        <dbReference type="ARBA" id="ARBA00004123"/>
    </source>
</evidence>
<dbReference type="GO" id="GO:0008270">
    <property type="term" value="F:zinc ion binding"/>
    <property type="evidence" value="ECO:0007669"/>
    <property type="project" value="InterPro"/>
</dbReference>
<organism evidence="9 10">
    <name type="scientific">Schizophyllum amplum</name>
    <dbReference type="NCBI Taxonomy" id="97359"/>
    <lineage>
        <taxon>Eukaryota</taxon>
        <taxon>Fungi</taxon>
        <taxon>Dikarya</taxon>
        <taxon>Basidiomycota</taxon>
        <taxon>Agaricomycotina</taxon>
        <taxon>Agaricomycetes</taxon>
        <taxon>Agaricomycetidae</taxon>
        <taxon>Agaricales</taxon>
        <taxon>Schizophyllaceae</taxon>
        <taxon>Schizophyllum</taxon>
    </lineage>
</organism>
<dbReference type="PANTHER" id="PTHR31845:SF19">
    <property type="entry name" value="TRANSCRIPTION FACTOR DOMAIN-CONTAINING PROTEIN"/>
    <property type="match status" value="1"/>
</dbReference>
<dbReference type="STRING" id="97359.A0A550BYC5"/>
<feature type="compositionally biased region" description="Low complexity" evidence="7">
    <location>
        <begin position="612"/>
        <end position="630"/>
    </location>
</feature>
<name>A0A550BYC5_9AGAR</name>
<feature type="region of interest" description="Disordered" evidence="7">
    <location>
        <begin position="612"/>
        <end position="635"/>
    </location>
</feature>
<feature type="region of interest" description="Disordered" evidence="7">
    <location>
        <begin position="566"/>
        <end position="587"/>
    </location>
</feature>
<evidence type="ECO:0000313" key="10">
    <source>
        <dbReference type="Proteomes" id="UP000320762"/>
    </source>
</evidence>
<accession>A0A550BYC5</accession>
<dbReference type="Pfam" id="PF00172">
    <property type="entry name" value="Zn_clus"/>
    <property type="match status" value="1"/>
</dbReference>
<dbReference type="PROSITE" id="PS00463">
    <property type="entry name" value="ZN2_CY6_FUNGAL_1"/>
    <property type="match status" value="1"/>
</dbReference>
<keyword evidence="6" id="KW-0539">Nucleus</keyword>
<dbReference type="SMART" id="SM00906">
    <property type="entry name" value="Fungal_trans"/>
    <property type="match status" value="1"/>
</dbReference>
<feature type="domain" description="Zn(2)-C6 fungal-type" evidence="8">
    <location>
        <begin position="41"/>
        <end position="71"/>
    </location>
</feature>
<evidence type="ECO:0000256" key="2">
    <source>
        <dbReference type="ARBA" id="ARBA00022723"/>
    </source>
</evidence>
<gene>
    <name evidence="9" type="ORF">BD626DRAFT_411789</name>
</gene>
<comment type="caution">
    <text evidence="9">The sequence shown here is derived from an EMBL/GenBank/DDBJ whole genome shotgun (WGS) entry which is preliminary data.</text>
</comment>
<evidence type="ECO:0000256" key="7">
    <source>
        <dbReference type="SAM" id="MobiDB-lite"/>
    </source>
</evidence>
<evidence type="ECO:0000256" key="3">
    <source>
        <dbReference type="ARBA" id="ARBA00023015"/>
    </source>
</evidence>
<keyword evidence="4" id="KW-0238">DNA-binding</keyword>
<dbReference type="CDD" id="cd00067">
    <property type="entry name" value="GAL4"/>
    <property type="match status" value="1"/>
</dbReference>
<dbReference type="Gene3D" id="4.10.240.10">
    <property type="entry name" value="Zn(2)-C6 fungal-type DNA-binding domain"/>
    <property type="match status" value="1"/>
</dbReference>
<dbReference type="InterPro" id="IPR001138">
    <property type="entry name" value="Zn2Cys6_DnaBD"/>
</dbReference>
<dbReference type="CDD" id="cd12148">
    <property type="entry name" value="fungal_TF_MHR"/>
    <property type="match status" value="1"/>
</dbReference>
<dbReference type="SUPFAM" id="SSF57701">
    <property type="entry name" value="Zn2/Cys6 DNA-binding domain"/>
    <property type="match status" value="1"/>
</dbReference>
<evidence type="ECO:0000256" key="4">
    <source>
        <dbReference type="ARBA" id="ARBA00023125"/>
    </source>
</evidence>
<dbReference type="OrthoDB" id="3163292at2759"/>
<dbReference type="GO" id="GO:0000976">
    <property type="term" value="F:transcription cis-regulatory region binding"/>
    <property type="evidence" value="ECO:0007669"/>
    <property type="project" value="TreeGrafter"/>
</dbReference>
<evidence type="ECO:0000259" key="8">
    <source>
        <dbReference type="PROSITE" id="PS00463"/>
    </source>
</evidence>
<dbReference type="Pfam" id="PF04082">
    <property type="entry name" value="Fungal_trans"/>
    <property type="match status" value="1"/>
</dbReference>
<dbReference type="Proteomes" id="UP000320762">
    <property type="component" value="Unassembled WGS sequence"/>
</dbReference>
<dbReference type="PANTHER" id="PTHR31845">
    <property type="entry name" value="FINGER DOMAIN PROTEIN, PUTATIVE-RELATED"/>
    <property type="match status" value="1"/>
</dbReference>
<keyword evidence="10" id="KW-1185">Reference proteome</keyword>
<dbReference type="SMART" id="SM00066">
    <property type="entry name" value="GAL4"/>
    <property type="match status" value="1"/>
</dbReference>
<keyword evidence="5" id="KW-0804">Transcription</keyword>
<proteinExistence type="predicted"/>